<proteinExistence type="predicted"/>
<reference evidence="1" key="2">
    <citation type="journal article" date="2023" name="Science">
        <title>Genomic signatures of disease resistance in endangered staghorn corals.</title>
        <authorList>
            <person name="Vollmer S.V."/>
            <person name="Selwyn J.D."/>
            <person name="Despard B.A."/>
            <person name="Roesel C.L."/>
        </authorList>
    </citation>
    <scope>NUCLEOTIDE SEQUENCE</scope>
    <source>
        <strain evidence="1">K2</strain>
    </source>
</reference>
<protein>
    <submittedName>
        <fullName evidence="1">Uncharacterized protein</fullName>
    </submittedName>
</protein>
<dbReference type="AlphaFoldDB" id="A0AAD9PSY1"/>
<sequence>MVYTLSFVVLTGNRQIWGAETVQQEKELRELEPSDTRQPIEQQKEEKKVYDWAGSSNRMPLCFTIQRGSTVVKHTDRLQSIEVLDISERVLERNLKMAIMGLLQLSNHVNNFTSSFHNIIILFLAKQHEEEMKVALNNSEKLLLGSLYKVTNGTLAELSSMEELNSMQKDMSN</sequence>
<dbReference type="Proteomes" id="UP001249851">
    <property type="component" value="Unassembled WGS sequence"/>
</dbReference>
<gene>
    <name evidence="1" type="ORF">P5673_031447</name>
</gene>
<comment type="caution">
    <text evidence="1">The sequence shown here is derived from an EMBL/GenBank/DDBJ whole genome shotgun (WGS) entry which is preliminary data.</text>
</comment>
<organism evidence="1 2">
    <name type="scientific">Acropora cervicornis</name>
    <name type="common">Staghorn coral</name>
    <dbReference type="NCBI Taxonomy" id="6130"/>
    <lineage>
        <taxon>Eukaryota</taxon>
        <taxon>Metazoa</taxon>
        <taxon>Cnidaria</taxon>
        <taxon>Anthozoa</taxon>
        <taxon>Hexacorallia</taxon>
        <taxon>Scleractinia</taxon>
        <taxon>Astrocoeniina</taxon>
        <taxon>Acroporidae</taxon>
        <taxon>Acropora</taxon>
    </lineage>
</organism>
<evidence type="ECO:0000313" key="2">
    <source>
        <dbReference type="Proteomes" id="UP001249851"/>
    </source>
</evidence>
<reference evidence="1" key="1">
    <citation type="journal article" date="2023" name="G3 (Bethesda)">
        <title>Whole genome assembly and annotation of the endangered Caribbean coral Acropora cervicornis.</title>
        <authorList>
            <person name="Selwyn J.D."/>
            <person name="Vollmer S.V."/>
        </authorList>
    </citation>
    <scope>NUCLEOTIDE SEQUENCE</scope>
    <source>
        <strain evidence="1">K2</strain>
    </source>
</reference>
<evidence type="ECO:0000313" key="1">
    <source>
        <dbReference type="EMBL" id="KAK2548379.1"/>
    </source>
</evidence>
<keyword evidence="2" id="KW-1185">Reference proteome</keyword>
<name>A0AAD9PSY1_ACRCE</name>
<dbReference type="EMBL" id="JARQWQ010000148">
    <property type="protein sequence ID" value="KAK2548379.1"/>
    <property type="molecule type" value="Genomic_DNA"/>
</dbReference>
<accession>A0AAD9PSY1</accession>